<dbReference type="Pfam" id="PF09998">
    <property type="entry name" value="DUF2239"/>
    <property type="match status" value="1"/>
</dbReference>
<organism evidence="1">
    <name type="scientific">Bradyrhizobium sp. LLZ17</name>
    <dbReference type="NCBI Taxonomy" id="3239388"/>
    <lineage>
        <taxon>Bacteria</taxon>
        <taxon>Pseudomonadati</taxon>
        <taxon>Pseudomonadota</taxon>
        <taxon>Alphaproteobacteria</taxon>
        <taxon>Hyphomicrobiales</taxon>
        <taxon>Nitrobacteraceae</taxon>
        <taxon>Bradyrhizobium</taxon>
    </lineage>
</organism>
<dbReference type="InterPro" id="IPR018715">
    <property type="entry name" value="DUF2239"/>
</dbReference>
<protein>
    <submittedName>
        <fullName evidence="1">DUF2239 family protein</fullName>
    </submittedName>
</protein>
<dbReference type="AlphaFoldDB" id="A0AB39XGY4"/>
<dbReference type="EMBL" id="CP165734">
    <property type="protein sequence ID" value="XDV55642.1"/>
    <property type="molecule type" value="Genomic_DNA"/>
</dbReference>
<gene>
    <name evidence="1" type="ORF">AB8Z38_23130</name>
</gene>
<evidence type="ECO:0000313" key="1">
    <source>
        <dbReference type="EMBL" id="XDV55642.1"/>
    </source>
</evidence>
<sequence>MHRTFTAFQGQRRLASGPAGEVALVVKRMAARPDEPIIIFEDSTGRSIDFDLRGGDREVLARVAKLVPPPPDVPEPASEPRGRGRPKLGVVAREVTLLPRHWEWLNAQPGGASVALRKLVEEARRTSGDKDRERQARDAAYHFMSTMAGNLPQFEEASRALFADDRRRFTGLIADWPADIRDHIVKLAYSDRA</sequence>
<reference evidence="1" key="1">
    <citation type="submission" date="2024-08" db="EMBL/GenBank/DDBJ databases">
        <authorList>
            <person name="Chaddad Z."/>
            <person name="Lamrabet M."/>
            <person name="Bouhnik O."/>
            <person name="Alami S."/>
            <person name="Wipf D."/>
            <person name="Courty P.E."/>
            <person name="Missbah El Idrissi M."/>
        </authorList>
    </citation>
    <scope>NUCLEOTIDE SEQUENCE</scope>
    <source>
        <strain evidence="1">LLZ17</strain>
    </source>
</reference>
<dbReference type="RefSeq" id="WP_369720092.1">
    <property type="nucleotide sequence ID" value="NZ_CP165734.1"/>
</dbReference>
<name>A0AB39XGY4_9BRAD</name>
<accession>A0AB39XGY4</accession>
<proteinExistence type="predicted"/>